<dbReference type="InParanoid" id="H2XPG0"/>
<dbReference type="HOGENOM" id="CLU_1163383_0_0_1"/>
<dbReference type="PANTHER" id="PTHR14667">
    <property type="entry name" value="BARDET-BIEDL SYNDROME 10 PROTEIN"/>
    <property type="match status" value="1"/>
</dbReference>
<dbReference type="Gene3D" id="1.10.560.10">
    <property type="entry name" value="GroEL-like equatorial domain"/>
    <property type="match status" value="1"/>
</dbReference>
<sequence length="239" mass="26101">MALQSFITMMSQLLGPEAGKVLITKQNGEVIITNDGWTLINFLTSTSPVARIVTQACSVHTKVYGGGCKSFMLMVNAGLEYLSGNTELACHIPSNRIKVISALNWFQAAVLGSDRFEQELANLTAISTELNNENYKAVETVISNVVRTCFAGKFSNNATVVLSDLTTKLIWKICGNVVSNLRKMIAILLQNFDDFVVEAPGQLLVQSALVKGILIDREVKNFIHSSNCQNVLVLNLDDS</sequence>
<dbReference type="InterPro" id="IPR002423">
    <property type="entry name" value="Cpn60/GroEL/TCP-1"/>
</dbReference>
<dbReference type="STRING" id="7719.ENSCINP00000031543"/>
<dbReference type="Pfam" id="PF00118">
    <property type="entry name" value="Cpn60_TCP1"/>
    <property type="match status" value="1"/>
</dbReference>
<reference evidence="1" key="2">
    <citation type="journal article" date="2008" name="Genome Biol.">
        <title>Improved genome assembly and evidence-based global gene model set for the chordate Ciona intestinalis: new insight into intron and operon populations.</title>
        <authorList>
            <person name="Satou Y."/>
            <person name="Mineta K."/>
            <person name="Ogasawara M."/>
            <person name="Sasakura Y."/>
            <person name="Shoguchi E."/>
            <person name="Ueno K."/>
            <person name="Yamada L."/>
            <person name="Matsumoto J."/>
            <person name="Wasserscheid J."/>
            <person name="Dewar K."/>
            <person name="Wiley G.B."/>
            <person name="Macmil S.L."/>
            <person name="Roe B.A."/>
            <person name="Zeller R.W."/>
            <person name="Hastings K.E."/>
            <person name="Lemaire P."/>
            <person name="Lindquist E."/>
            <person name="Endo T."/>
            <person name="Hotta K."/>
            <person name="Inaba K."/>
        </authorList>
    </citation>
    <scope>NUCLEOTIDE SEQUENCE [LARGE SCALE GENOMIC DNA]</scope>
    <source>
        <strain evidence="1">wild type</strain>
    </source>
</reference>
<reference evidence="1" key="4">
    <citation type="submission" date="2025-09" db="UniProtKB">
        <authorList>
            <consortium name="Ensembl"/>
        </authorList>
    </citation>
    <scope>IDENTIFICATION</scope>
</reference>
<dbReference type="InterPro" id="IPR027410">
    <property type="entry name" value="TCP-1-like_intermed_sf"/>
</dbReference>
<dbReference type="Ensembl" id="ENSCINT00000035569.1">
    <property type="protein sequence ID" value="ENSCINP00000031543.1"/>
    <property type="gene ID" value="ENSCING00000019593.1"/>
</dbReference>
<name>H2XPG0_CIOIN</name>
<reference evidence="2" key="1">
    <citation type="journal article" date="2002" name="Science">
        <title>The draft genome of Ciona intestinalis: insights into chordate and vertebrate origins.</title>
        <authorList>
            <person name="Dehal P."/>
            <person name="Satou Y."/>
            <person name="Campbell R.K."/>
            <person name="Chapman J."/>
            <person name="Degnan B."/>
            <person name="De Tomaso A."/>
            <person name="Davidson B."/>
            <person name="Di Gregorio A."/>
            <person name="Gelpke M."/>
            <person name="Goodstein D.M."/>
            <person name="Harafuji N."/>
            <person name="Hastings K.E."/>
            <person name="Ho I."/>
            <person name="Hotta K."/>
            <person name="Huang W."/>
            <person name="Kawashima T."/>
            <person name="Lemaire P."/>
            <person name="Martinez D."/>
            <person name="Meinertzhagen I.A."/>
            <person name="Necula S."/>
            <person name="Nonaka M."/>
            <person name="Putnam N."/>
            <person name="Rash S."/>
            <person name="Saiga H."/>
            <person name="Satake M."/>
            <person name="Terry A."/>
            <person name="Yamada L."/>
            <person name="Wang H.G."/>
            <person name="Awazu S."/>
            <person name="Azumi K."/>
            <person name="Boore J."/>
            <person name="Branno M."/>
            <person name="Chin-Bow S."/>
            <person name="DeSantis R."/>
            <person name="Doyle S."/>
            <person name="Francino P."/>
            <person name="Keys D.N."/>
            <person name="Haga S."/>
            <person name="Hayashi H."/>
            <person name="Hino K."/>
            <person name="Imai K.S."/>
            <person name="Inaba K."/>
            <person name="Kano S."/>
            <person name="Kobayashi K."/>
            <person name="Kobayashi M."/>
            <person name="Lee B.I."/>
            <person name="Makabe K.W."/>
            <person name="Manohar C."/>
            <person name="Matassi G."/>
            <person name="Medina M."/>
            <person name="Mochizuki Y."/>
            <person name="Mount S."/>
            <person name="Morishita T."/>
            <person name="Miura S."/>
            <person name="Nakayama A."/>
            <person name="Nishizaka S."/>
            <person name="Nomoto H."/>
            <person name="Ohta F."/>
            <person name="Oishi K."/>
            <person name="Rigoutsos I."/>
            <person name="Sano M."/>
            <person name="Sasaki A."/>
            <person name="Sasakura Y."/>
            <person name="Shoguchi E."/>
            <person name="Shin-i T."/>
            <person name="Spagnuolo A."/>
            <person name="Stainier D."/>
            <person name="Suzuki M.M."/>
            <person name="Tassy O."/>
            <person name="Takatori N."/>
            <person name="Tokuoka M."/>
            <person name="Yagi K."/>
            <person name="Yoshizaki F."/>
            <person name="Wada S."/>
            <person name="Zhang C."/>
            <person name="Hyatt P.D."/>
            <person name="Larimer F."/>
            <person name="Detter C."/>
            <person name="Doggett N."/>
            <person name="Glavina T."/>
            <person name="Hawkins T."/>
            <person name="Richardson P."/>
            <person name="Lucas S."/>
            <person name="Kohara Y."/>
            <person name="Levine M."/>
            <person name="Satoh N."/>
            <person name="Rokhsar D.S."/>
        </authorList>
    </citation>
    <scope>NUCLEOTIDE SEQUENCE [LARGE SCALE GENOMIC DNA]</scope>
</reference>
<dbReference type="Proteomes" id="UP000008144">
    <property type="component" value="Chromosome 6"/>
</dbReference>
<accession>H2XPG0</accession>
<dbReference type="GO" id="GO:0005524">
    <property type="term" value="F:ATP binding"/>
    <property type="evidence" value="ECO:0007669"/>
    <property type="project" value="InterPro"/>
</dbReference>
<evidence type="ECO:0000313" key="1">
    <source>
        <dbReference type="Ensembl" id="ENSCINP00000031543.1"/>
    </source>
</evidence>
<dbReference type="AlphaFoldDB" id="H2XPG0"/>
<dbReference type="Gene3D" id="3.50.7.10">
    <property type="entry name" value="GroEL"/>
    <property type="match status" value="1"/>
</dbReference>
<keyword evidence="2" id="KW-1185">Reference proteome</keyword>
<organism evidence="1 2">
    <name type="scientific">Ciona intestinalis</name>
    <name type="common">Transparent sea squirt</name>
    <name type="synonym">Ascidia intestinalis</name>
    <dbReference type="NCBI Taxonomy" id="7719"/>
    <lineage>
        <taxon>Eukaryota</taxon>
        <taxon>Metazoa</taxon>
        <taxon>Chordata</taxon>
        <taxon>Tunicata</taxon>
        <taxon>Ascidiacea</taxon>
        <taxon>Phlebobranchia</taxon>
        <taxon>Cionidae</taxon>
        <taxon>Ciona</taxon>
    </lineage>
</organism>
<protein>
    <submittedName>
        <fullName evidence="1">Uncharacterized protein</fullName>
    </submittedName>
</protein>
<dbReference type="PANTHER" id="PTHR14667:SF2">
    <property type="entry name" value="BARDET-BIEDL SYNDROME 10 PROTEIN"/>
    <property type="match status" value="1"/>
</dbReference>
<dbReference type="EMBL" id="EAAA01002305">
    <property type="status" value="NOT_ANNOTATED_CDS"/>
    <property type="molecule type" value="Genomic_DNA"/>
</dbReference>
<evidence type="ECO:0000313" key="2">
    <source>
        <dbReference type="Proteomes" id="UP000008144"/>
    </source>
</evidence>
<dbReference type="SUPFAM" id="SSF48592">
    <property type="entry name" value="GroEL equatorial domain-like"/>
    <property type="match status" value="1"/>
</dbReference>
<dbReference type="InterPro" id="IPR027409">
    <property type="entry name" value="GroEL-like_apical_dom_sf"/>
</dbReference>
<reference evidence="1" key="3">
    <citation type="submission" date="2025-08" db="UniProtKB">
        <authorList>
            <consortium name="Ensembl"/>
        </authorList>
    </citation>
    <scope>IDENTIFICATION</scope>
</reference>
<proteinExistence type="predicted"/>
<dbReference type="GeneTree" id="ENSGT00390000002417"/>
<dbReference type="GO" id="GO:0051131">
    <property type="term" value="P:chaperone-mediated protein complex assembly"/>
    <property type="evidence" value="ECO:0007669"/>
    <property type="project" value="InterPro"/>
</dbReference>
<dbReference type="InterPro" id="IPR027413">
    <property type="entry name" value="GROEL-like_equatorial_sf"/>
</dbReference>
<dbReference type="Gene3D" id="3.30.260.10">
    <property type="entry name" value="TCP-1-like chaperonin intermediate domain"/>
    <property type="match status" value="1"/>
</dbReference>
<dbReference type="InterPro" id="IPR042619">
    <property type="entry name" value="BBS10"/>
</dbReference>